<dbReference type="PANTHER" id="PTHR43833">
    <property type="entry name" value="POTASSIUM CHANNEL PROTEIN 2-RELATED-RELATED"/>
    <property type="match status" value="1"/>
</dbReference>
<keyword evidence="10" id="KW-1185">Reference proteome</keyword>
<keyword evidence="6" id="KW-0406">Ion transport</keyword>
<dbReference type="PROSITE" id="PS51201">
    <property type="entry name" value="RCK_N"/>
    <property type="match status" value="1"/>
</dbReference>
<evidence type="ECO:0000313" key="9">
    <source>
        <dbReference type="EMBL" id="SDF52623.1"/>
    </source>
</evidence>
<dbReference type="InterPro" id="IPR036721">
    <property type="entry name" value="RCK_C_sf"/>
</dbReference>
<gene>
    <name evidence="9" type="ORF">SAMN05216218_10713</name>
</gene>
<name>A0A1G7LT56_9EURY</name>
<sequence length="218" mass="23039">MTQDLNVIIVGGGRVGFQTTAILADRGHDITVVERDPDVCDAMADEYVATIIQGDATDPAILEQADVERADAIAGLTQNTGVNLAVCLEATEMNGDDLRTIARVDRLGGEEYTRFVDAVVFPERAGARMAANEIIGGDVESISDVTETLDIVQVRVAEGAPAAGKRLANVNFPTGTLVVSDDDGERIAGPDTTLDPGKRYVVAVEPDVADEVMNLLRG</sequence>
<organism evidence="9 10">
    <name type="scientific">Halorientalis regularis</name>
    <dbReference type="NCBI Taxonomy" id="660518"/>
    <lineage>
        <taxon>Archaea</taxon>
        <taxon>Methanobacteriati</taxon>
        <taxon>Methanobacteriota</taxon>
        <taxon>Stenosarchaea group</taxon>
        <taxon>Halobacteria</taxon>
        <taxon>Halobacteriales</taxon>
        <taxon>Haloarculaceae</taxon>
        <taxon>Halorientalis</taxon>
    </lineage>
</organism>
<dbReference type="Gene3D" id="3.30.70.1450">
    <property type="entry name" value="Regulator of K+ conductance, C-terminal domain"/>
    <property type="match status" value="1"/>
</dbReference>
<accession>A0A1G7LT56</accession>
<feature type="domain" description="RCK C-terminal" evidence="8">
    <location>
        <begin position="137"/>
        <end position="218"/>
    </location>
</feature>
<keyword evidence="4" id="KW-0630">Potassium</keyword>
<dbReference type="Pfam" id="PF02254">
    <property type="entry name" value="TrkA_N"/>
    <property type="match status" value="1"/>
</dbReference>
<evidence type="ECO:0000256" key="3">
    <source>
        <dbReference type="ARBA" id="ARBA00022538"/>
    </source>
</evidence>
<dbReference type="Proteomes" id="UP000199076">
    <property type="component" value="Unassembled WGS sequence"/>
</dbReference>
<dbReference type="InterPro" id="IPR006036">
    <property type="entry name" value="K_uptake_TrkA"/>
</dbReference>
<evidence type="ECO:0000256" key="1">
    <source>
        <dbReference type="ARBA" id="ARBA00003660"/>
    </source>
</evidence>
<feature type="domain" description="RCK N-terminal" evidence="7">
    <location>
        <begin position="4"/>
        <end position="120"/>
    </location>
</feature>
<keyword evidence="3" id="KW-0633">Potassium transport</keyword>
<dbReference type="PANTHER" id="PTHR43833:SF5">
    <property type="entry name" value="TRK SYSTEM POTASSIUM UPTAKE PROTEIN TRKA"/>
    <property type="match status" value="1"/>
</dbReference>
<evidence type="ECO:0000259" key="7">
    <source>
        <dbReference type="PROSITE" id="PS51201"/>
    </source>
</evidence>
<evidence type="ECO:0000313" key="10">
    <source>
        <dbReference type="Proteomes" id="UP000199076"/>
    </source>
</evidence>
<protein>
    <submittedName>
        <fullName evidence="9">Trk system potassium uptake protein TrkA</fullName>
    </submittedName>
</protein>
<dbReference type="Pfam" id="PF02080">
    <property type="entry name" value="TrkA_C"/>
    <property type="match status" value="1"/>
</dbReference>
<evidence type="ECO:0000256" key="4">
    <source>
        <dbReference type="ARBA" id="ARBA00022958"/>
    </source>
</evidence>
<evidence type="ECO:0000259" key="8">
    <source>
        <dbReference type="PROSITE" id="PS51202"/>
    </source>
</evidence>
<dbReference type="GO" id="GO:0015079">
    <property type="term" value="F:potassium ion transmembrane transporter activity"/>
    <property type="evidence" value="ECO:0007669"/>
    <property type="project" value="InterPro"/>
</dbReference>
<keyword evidence="5" id="KW-0520">NAD</keyword>
<dbReference type="Gene3D" id="3.40.50.720">
    <property type="entry name" value="NAD(P)-binding Rossmann-like Domain"/>
    <property type="match status" value="1"/>
</dbReference>
<proteinExistence type="predicted"/>
<dbReference type="InterPro" id="IPR036291">
    <property type="entry name" value="NAD(P)-bd_dom_sf"/>
</dbReference>
<dbReference type="GO" id="GO:0005886">
    <property type="term" value="C:plasma membrane"/>
    <property type="evidence" value="ECO:0007669"/>
    <property type="project" value="InterPro"/>
</dbReference>
<reference evidence="10" key="1">
    <citation type="submission" date="2016-10" db="EMBL/GenBank/DDBJ databases">
        <authorList>
            <person name="Varghese N."/>
            <person name="Submissions S."/>
        </authorList>
    </citation>
    <scope>NUCLEOTIDE SEQUENCE [LARGE SCALE GENOMIC DNA]</scope>
    <source>
        <strain evidence="10">IBRC-M 10760</strain>
    </source>
</reference>
<dbReference type="InterPro" id="IPR006037">
    <property type="entry name" value="RCK_C"/>
</dbReference>
<evidence type="ECO:0000256" key="2">
    <source>
        <dbReference type="ARBA" id="ARBA00022448"/>
    </source>
</evidence>
<keyword evidence="2" id="KW-0813">Transport</keyword>
<dbReference type="PROSITE" id="PS51202">
    <property type="entry name" value="RCK_C"/>
    <property type="match status" value="1"/>
</dbReference>
<dbReference type="RefSeq" id="WP_092691453.1">
    <property type="nucleotide sequence ID" value="NZ_FNBK01000007.1"/>
</dbReference>
<dbReference type="AlphaFoldDB" id="A0A1G7LT56"/>
<dbReference type="PRINTS" id="PR00335">
    <property type="entry name" value="KUPTAKETRKA"/>
</dbReference>
<evidence type="ECO:0000256" key="6">
    <source>
        <dbReference type="ARBA" id="ARBA00023065"/>
    </source>
</evidence>
<dbReference type="STRING" id="660518.SAMN05216218_10713"/>
<dbReference type="EMBL" id="FNBK01000007">
    <property type="protein sequence ID" value="SDF52623.1"/>
    <property type="molecule type" value="Genomic_DNA"/>
</dbReference>
<evidence type="ECO:0000256" key="5">
    <source>
        <dbReference type="ARBA" id="ARBA00023027"/>
    </source>
</evidence>
<comment type="function">
    <text evidence="1">Part of a potassium transport system.</text>
</comment>
<dbReference type="OrthoDB" id="169192at2157"/>
<dbReference type="InterPro" id="IPR050721">
    <property type="entry name" value="Trk_Ktr_HKT_K-transport"/>
</dbReference>
<dbReference type="SUPFAM" id="SSF51735">
    <property type="entry name" value="NAD(P)-binding Rossmann-fold domains"/>
    <property type="match status" value="1"/>
</dbReference>
<dbReference type="InterPro" id="IPR003148">
    <property type="entry name" value="RCK_N"/>
</dbReference>
<dbReference type="SUPFAM" id="SSF116726">
    <property type="entry name" value="TrkA C-terminal domain-like"/>
    <property type="match status" value="1"/>
</dbReference>